<reference evidence="1" key="1">
    <citation type="submission" date="2021-06" db="EMBL/GenBank/DDBJ databases">
        <authorList>
            <person name="Kallberg Y."/>
            <person name="Tangrot J."/>
            <person name="Rosling A."/>
        </authorList>
    </citation>
    <scope>NUCLEOTIDE SEQUENCE</scope>
    <source>
        <strain evidence="1">AU212A</strain>
    </source>
</reference>
<sequence>MKFQYTSVLFAIFLVVSATAAPTPSKREAKPEEKRAAVPGGY</sequence>
<accession>A0ACA9NMK7</accession>
<evidence type="ECO:0000313" key="1">
    <source>
        <dbReference type="EMBL" id="CAG8656969.1"/>
    </source>
</evidence>
<evidence type="ECO:0000313" key="2">
    <source>
        <dbReference type="Proteomes" id="UP000789860"/>
    </source>
</evidence>
<keyword evidence="2" id="KW-1185">Reference proteome</keyword>
<organism evidence="1 2">
    <name type="scientific">Scutellospora calospora</name>
    <dbReference type="NCBI Taxonomy" id="85575"/>
    <lineage>
        <taxon>Eukaryota</taxon>
        <taxon>Fungi</taxon>
        <taxon>Fungi incertae sedis</taxon>
        <taxon>Mucoromycota</taxon>
        <taxon>Glomeromycotina</taxon>
        <taxon>Glomeromycetes</taxon>
        <taxon>Diversisporales</taxon>
        <taxon>Gigasporaceae</taxon>
        <taxon>Scutellospora</taxon>
    </lineage>
</organism>
<gene>
    <name evidence="1" type="ORF">SCALOS_LOCUS8884</name>
</gene>
<comment type="caution">
    <text evidence="1">The sequence shown here is derived from an EMBL/GenBank/DDBJ whole genome shotgun (WGS) entry which is preliminary data.</text>
</comment>
<feature type="non-terminal residue" evidence="1">
    <location>
        <position position="42"/>
    </location>
</feature>
<dbReference type="Proteomes" id="UP000789860">
    <property type="component" value="Unassembled WGS sequence"/>
</dbReference>
<name>A0ACA9NMK7_9GLOM</name>
<dbReference type="EMBL" id="CAJVPM010025210">
    <property type="protein sequence ID" value="CAG8656969.1"/>
    <property type="molecule type" value="Genomic_DNA"/>
</dbReference>
<proteinExistence type="predicted"/>
<protein>
    <submittedName>
        <fullName evidence="1">4723_t:CDS:1</fullName>
    </submittedName>
</protein>